<dbReference type="GO" id="GO:0015977">
    <property type="term" value="P:carbon fixation"/>
    <property type="evidence" value="ECO:0007669"/>
    <property type="project" value="UniProtKB-UniRule"/>
</dbReference>
<dbReference type="PROSITE" id="PS00781">
    <property type="entry name" value="PEPCASE_1"/>
    <property type="match status" value="1"/>
</dbReference>
<dbReference type="PROSITE" id="PS00393">
    <property type="entry name" value="PEPCASE_2"/>
    <property type="match status" value="1"/>
</dbReference>
<comment type="subunit">
    <text evidence="10">Homotetramer.</text>
</comment>
<dbReference type="SUPFAM" id="SSF51621">
    <property type="entry name" value="Phosphoenolpyruvate/pyruvate domain"/>
    <property type="match status" value="1"/>
</dbReference>
<dbReference type="GO" id="GO:0006099">
    <property type="term" value="P:tricarboxylic acid cycle"/>
    <property type="evidence" value="ECO:0007669"/>
    <property type="project" value="InterPro"/>
</dbReference>
<evidence type="ECO:0000256" key="5">
    <source>
        <dbReference type="ARBA" id="ARBA00022419"/>
    </source>
</evidence>
<accession>A0A6S6TEF1</accession>
<proteinExistence type="inferred from homology"/>
<keyword evidence="8 10" id="KW-0120">Carbon dioxide fixation</keyword>
<comment type="similarity">
    <text evidence="3 10">Belongs to the PEPCase type 1 family.</text>
</comment>
<dbReference type="InterPro" id="IPR022805">
    <property type="entry name" value="PEP_COase_bac/pln-type"/>
</dbReference>
<evidence type="ECO:0000256" key="6">
    <source>
        <dbReference type="ARBA" id="ARBA00022842"/>
    </source>
</evidence>
<feature type="active site" evidence="10 11">
    <location>
        <position position="152"/>
    </location>
</feature>
<gene>
    <name evidence="10" type="primary">ppc</name>
    <name evidence="13" type="ORF">HELGO_WM4851</name>
</gene>
<dbReference type="EC" id="4.1.1.31" evidence="4 10"/>
<name>A0A6S6TEF1_9GAMM</name>
<keyword evidence="7 10" id="KW-0456">Lyase</keyword>
<evidence type="ECO:0000313" key="13">
    <source>
        <dbReference type="EMBL" id="CAA6817605.1"/>
    </source>
</evidence>
<feature type="active site" evidence="10 12">
    <location>
        <position position="596"/>
    </location>
</feature>
<evidence type="ECO:0000256" key="12">
    <source>
        <dbReference type="PROSITE-ProRule" id="PRU10112"/>
    </source>
</evidence>
<organism evidence="13">
    <name type="scientific">uncultured Thiotrichaceae bacterium</name>
    <dbReference type="NCBI Taxonomy" id="298394"/>
    <lineage>
        <taxon>Bacteria</taxon>
        <taxon>Pseudomonadati</taxon>
        <taxon>Pseudomonadota</taxon>
        <taxon>Gammaproteobacteria</taxon>
        <taxon>Thiotrichales</taxon>
        <taxon>Thiotrichaceae</taxon>
        <taxon>environmental samples</taxon>
    </lineage>
</organism>
<dbReference type="PRINTS" id="PR00150">
    <property type="entry name" value="PEPCARBXLASE"/>
</dbReference>
<evidence type="ECO:0000256" key="7">
    <source>
        <dbReference type="ARBA" id="ARBA00023239"/>
    </source>
</evidence>
<evidence type="ECO:0000256" key="10">
    <source>
        <dbReference type="HAMAP-Rule" id="MF_00595"/>
    </source>
</evidence>
<dbReference type="Gene3D" id="1.20.1440.90">
    <property type="entry name" value="Phosphoenolpyruvate/pyruvate domain"/>
    <property type="match status" value="1"/>
</dbReference>
<dbReference type="PANTHER" id="PTHR30523">
    <property type="entry name" value="PHOSPHOENOLPYRUVATE CARBOXYLASE"/>
    <property type="match status" value="1"/>
</dbReference>
<evidence type="ECO:0000256" key="4">
    <source>
        <dbReference type="ARBA" id="ARBA00012305"/>
    </source>
</evidence>
<dbReference type="GO" id="GO:0000287">
    <property type="term" value="F:magnesium ion binding"/>
    <property type="evidence" value="ECO:0007669"/>
    <property type="project" value="UniProtKB-UniRule"/>
</dbReference>
<dbReference type="InterPro" id="IPR021135">
    <property type="entry name" value="PEP_COase"/>
</dbReference>
<evidence type="ECO:0000256" key="11">
    <source>
        <dbReference type="PROSITE-ProRule" id="PRU10111"/>
    </source>
</evidence>
<dbReference type="HAMAP" id="MF_00595">
    <property type="entry name" value="PEPcase_type1"/>
    <property type="match status" value="1"/>
</dbReference>
<comment type="function">
    <text evidence="2 10">Forms oxaloacetate, a four-carbon dicarboxylic acid source for the tricarboxylic acid cycle.</text>
</comment>
<evidence type="ECO:0000256" key="1">
    <source>
        <dbReference type="ARBA" id="ARBA00001946"/>
    </source>
</evidence>
<dbReference type="InterPro" id="IPR015813">
    <property type="entry name" value="Pyrv/PenolPyrv_kinase-like_dom"/>
</dbReference>
<dbReference type="GO" id="GO:0005829">
    <property type="term" value="C:cytosol"/>
    <property type="evidence" value="ECO:0007669"/>
    <property type="project" value="TreeGrafter"/>
</dbReference>
<sequence length="938" mass="107813">MSDKSEKNIFDIDTLQEKVRGVGGLLGEVLREQEGEKLYQIVEKLRKGYVGLRRENDDATRSELMSTIDTLDDATLEKVIRAFNVFYVITNLVEEDFLHRQRRFAYRQSNGDSLWEGSFLRTVQELKEEGYSAKDVQDIVNEMMYEPVFTAHPTEARRRTIMDLQRRIFLLLDGFYDEGLIGEEEQALWRRVKSEIQLLWRTNEVRNAKPSVEDEVSYGLYYFRASLFQAIPLLYRYAERALRKVYPDDEIIMPSSLRFGSWIGGDRDGNPFVTSDVTRRAIRLHMREVLGEYSRRVKSLTASICHHHDLVTIHDNLSTRLDSYNERFAVRVFKSRQFLYETEPYRRMLAIMRYRLGQLQKEVTKRLSGKSVIRDPAAYTDVSEFMGDLLLIRESLISHNDQLIADRKLKDLMRLLETLGFGLYQLDIRQESTEHTNTVSEVFEQLAPEVDYHGLEESERVELLTQFITKEKLPNPNTAYLTERAVEIMEVFDVMVEMRKEADTSVFGTYVISMTHQASHILEVMFLARLAGLAGRDAEGKYFCHIKISPLFETIEDLQHISQVLNHLLENPVYKGLLEAAGNLQEVMLGYSDSCKDGGTLASQWSLYQAQNEVIELTDKFGVKCRLFHGRGGTVGRGGGPTHRAILSQPADTVQGQIKFTEQGEVLSYKYSNLETATYELAVGMTGLMKASTGVVKKKGHSKAEFREAMAVLTKTGEDSYRQLTEFTEGFLDYFYDVTPVQEIGLLNIGSRPSHRKQADRSKYSIRAIPWVFGWAQARHTLPAWYGIGSALRAYREENGDVLLKTMNKQWPFFNALMSNVQMALFKAQMDIAKEYAAKSPNLEQAMSIYEKIRVEYELTVSEVLNVTELDTLMEETPFLQYSLARRDPNLDPLNHIQITFLERHRKYIEGTDKVESPHLHGLLRTINAIAAGMRNTG</sequence>
<dbReference type="PANTHER" id="PTHR30523:SF46">
    <property type="entry name" value="PHOSPHOENOLPYRUVATE CARBOXYLASE"/>
    <property type="match status" value="1"/>
</dbReference>
<comment type="cofactor">
    <cofactor evidence="1 10">
        <name>Mg(2+)</name>
        <dbReference type="ChEBI" id="CHEBI:18420"/>
    </cofactor>
</comment>
<dbReference type="Pfam" id="PF00311">
    <property type="entry name" value="PEPcase"/>
    <property type="match status" value="1"/>
</dbReference>
<comment type="catalytic activity">
    <reaction evidence="9 10">
        <text>oxaloacetate + phosphate = phosphoenolpyruvate + hydrogencarbonate</text>
        <dbReference type="Rhea" id="RHEA:28370"/>
        <dbReference type="ChEBI" id="CHEBI:16452"/>
        <dbReference type="ChEBI" id="CHEBI:17544"/>
        <dbReference type="ChEBI" id="CHEBI:43474"/>
        <dbReference type="ChEBI" id="CHEBI:58702"/>
        <dbReference type="EC" id="4.1.1.31"/>
    </reaction>
</comment>
<dbReference type="GO" id="GO:0006107">
    <property type="term" value="P:oxaloacetate metabolic process"/>
    <property type="evidence" value="ECO:0007669"/>
    <property type="project" value="UniProtKB-UniRule"/>
</dbReference>
<evidence type="ECO:0000256" key="3">
    <source>
        <dbReference type="ARBA" id="ARBA00008346"/>
    </source>
</evidence>
<keyword evidence="13" id="KW-0670">Pyruvate</keyword>
<evidence type="ECO:0000256" key="2">
    <source>
        <dbReference type="ARBA" id="ARBA00003670"/>
    </source>
</evidence>
<keyword evidence="6 10" id="KW-0460">Magnesium</keyword>
<dbReference type="NCBIfam" id="NF000584">
    <property type="entry name" value="PRK00009.1"/>
    <property type="match status" value="1"/>
</dbReference>
<dbReference type="EMBL" id="CACVAY010000084">
    <property type="protein sequence ID" value="CAA6817605.1"/>
    <property type="molecule type" value="Genomic_DNA"/>
</dbReference>
<reference evidence="13" key="1">
    <citation type="submission" date="2020-01" db="EMBL/GenBank/DDBJ databases">
        <authorList>
            <person name="Meier V. D."/>
            <person name="Meier V D."/>
        </authorList>
    </citation>
    <scope>NUCLEOTIDE SEQUENCE</scope>
    <source>
        <strain evidence="13">HLG_WM_MAG_07</strain>
    </source>
</reference>
<protein>
    <recommendedName>
        <fullName evidence="5 10">Phosphoenolpyruvate carboxylase</fullName>
        <shortName evidence="10">PEPC</shortName>
        <shortName evidence="10">PEPCase</shortName>
        <ecNumber evidence="4 10">4.1.1.31</ecNumber>
    </recommendedName>
</protein>
<evidence type="ECO:0000256" key="8">
    <source>
        <dbReference type="ARBA" id="ARBA00023300"/>
    </source>
</evidence>
<dbReference type="InterPro" id="IPR033129">
    <property type="entry name" value="PEPCASE_His_AS"/>
</dbReference>
<dbReference type="AlphaFoldDB" id="A0A6S6TEF1"/>
<dbReference type="InterPro" id="IPR018129">
    <property type="entry name" value="PEP_COase_Lys_AS"/>
</dbReference>
<dbReference type="GO" id="GO:0008964">
    <property type="term" value="F:phosphoenolpyruvate carboxylase activity"/>
    <property type="evidence" value="ECO:0007669"/>
    <property type="project" value="UniProtKB-UniRule"/>
</dbReference>
<evidence type="ECO:0000256" key="9">
    <source>
        <dbReference type="ARBA" id="ARBA00048995"/>
    </source>
</evidence>